<evidence type="ECO:0000313" key="2">
    <source>
        <dbReference type="EMBL" id="MBA4541622.1"/>
    </source>
</evidence>
<comment type="caution">
    <text evidence="2">The sequence shown here is derived from an EMBL/GenBank/DDBJ whole genome shotgun (WGS) entry which is preliminary data.</text>
</comment>
<proteinExistence type="predicted"/>
<evidence type="ECO:0000313" key="3">
    <source>
        <dbReference type="Proteomes" id="UP000530514"/>
    </source>
</evidence>
<feature type="region of interest" description="Disordered" evidence="1">
    <location>
        <begin position="76"/>
        <end position="99"/>
    </location>
</feature>
<evidence type="ECO:0000256" key="1">
    <source>
        <dbReference type="SAM" id="MobiDB-lite"/>
    </source>
</evidence>
<dbReference type="OrthoDB" id="2991470at2"/>
<dbReference type="RefSeq" id="WP_033101084.1">
    <property type="nucleotide sequence ID" value="NZ_JACEIP010000002.1"/>
</dbReference>
<gene>
    <name evidence="2" type="ORF">H1164_01705</name>
</gene>
<dbReference type="EMBL" id="JACEIP010000002">
    <property type="protein sequence ID" value="MBA4541622.1"/>
    <property type="molecule type" value="Genomic_DNA"/>
</dbReference>
<reference evidence="2 3" key="1">
    <citation type="submission" date="2020-07" db="EMBL/GenBank/DDBJ databases">
        <authorList>
            <person name="Feng H."/>
        </authorList>
    </citation>
    <scope>NUCLEOTIDE SEQUENCE [LARGE SCALE GENOMIC DNA]</scope>
    <source>
        <strain evidence="3">s-11</strain>
    </source>
</reference>
<name>A0A7W1X7Q2_9BACL</name>
<organism evidence="2 3">
    <name type="scientific">Thermoactinomyces daqus</name>
    <dbReference type="NCBI Taxonomy" id="1329516"/>
    <lineage>
        <taxon>Bacteria</taxon>
        <taxon>Bacillati</taxon>
        <taxon>Bacillota</taxon>
        <taxon>Bacilli</taxon>
        <taxon>Bacillales</taxon>
        <taxon>Thermoactinomycetaceae</taxon>
        <taxon>Thermoactinomyces</taxon>
    </lineage>
</organism>
<keyword evidence="3" id="KW-1185">Reference proteome</keyword>
<dbReference type="Proteomes" id="UP000530514">
    <property type="component" value="Unassembled WGS sequence"/>
</dbReference>
<protein>
    <submittedName>
        <fullName evidence="2">Uncharacterized protein</fullName>
    </submittedName>
</protein>
<sequence>MSVSRFIQEIDAIKRDLKECEWQIYYHQDEMQRAHRQGESEIERYHRQEQLRWERKMRTYISELIRAEQKLDEAKAEERERLELENQAKREGKSRNSWY</sequence>
<dbReference type="AlphaFoldDB" id="A0A7W1X7Q2"/>
<accession>A0A7W1X7Q2</accession>